<dbReference type="EMBL" id="JALJOR010000001">
    <property type="protein sequence ID" value="KAK9828767.1"/>
    <property type="molecule type" value="Genomic_DNA"/>
</dbReference>
<name>A0AAW1R644_9CHLO</name>
<keyword evidence="1" id="KW-0812">Transmembrane</keyword>
<organism evidence="2 3">
    <name type="scientific">[Myrmecia] bisecta</name>
    <dbReference type="NCBI Taxonomy" id="41462"/>
    <lineage>
        <taxon>Eukaryota</taxon>
        <taxon>Viridiplantae</taxon>
        <taxon>Chlorophyta</taxon>
        <taxon>core chlorophytes</taxon>
        <taxon>Trebouxiophyceae</taxon>
        <taxon>Trebouxiales</taxon>
        <taxon>Trebouxiaceae</taxon>
        <taxon>Myrmecia</taxon>
    </lineage>
</organism>
<dbReference type="AlphaFoldDB" id="A0AAW1R644"/>
<evidence type="ECO:0000313" key="3">
    <source>
        <dbReference type="Proteomes" id="UP001489004"/>
    </source>
</evidence>
<comment type="caution">
    <text evidence="2">The sequence shown here is derived from an EMBL/GenBank/DDBJ whole genome shotgun (WGS) entry which is preliminary data.</text>
</comment>
<feature type="transmembrane region" description="Helical" evidence="1">
    <location>
        <begin position="308"/>
        <end position="332"/>
    </location>
</feature>
<accession>A0AAW1R644</accession>
<feature type="transmembrane region" description="Helical" evidence="1">
    <location>
        <begin position="129"/>
        <end position="152"/>
    </location>
</feature>
<dbReference type="Proteomes" id="UP001489004">
    <property type="component" value="Unassembled WGS sequence"/>
</dbReference>
<keyword evidence="1" id="KW-0472">Membrane</keyword>
<evidence type="ECO:0000256" key="1">
    <source>
        <dbReference type="SAM" id="Phobius"/>
    </source>
</evidence>
<keyword evidence="1" id="KW-1133">Transmembrane helix</keyword>
<evidence type="ECO:0000313" key="2">
    <source>
        <dbReference type="EMBL" id="KAK9828767.1"/>
    </source>
</evidence>
<feature type="transmembrane region" description="Helical" evidence="1">
    <location>
        <begin position="344"/>
        <end position="367"/>
    </location>
</feature>
<evidence type="ECO:0008006" key="4">
    <source>
        <dbReference type="Google" id="ProtNLM"/>
    </source>
</evidence>
<feature type="transmembrane region" description="Helical" evidence="1">
    <location>
        <begin position="164"/>
        <end position="189"/>
    </location>
</feature>
<feature type="transmembrane region" description="Helical" evidence="1">
    <location>
        <begin position="227"/>
        <end position="251"/>
    </location>
</feature>
<gene>
    <name evidence="2" type="ORF">WJX72_001983</name>
</gene>
<keyword evidence="3" id="KW-1185">Reference proteome</keyword>
<proteinExistence type="predicted"/>
<feature type="transmembrane region" description="Helical" evidence="1">
    <location>
        <begin position="266"/>
        <end position="288"/>
    </location>
</feature>
<reference evidence="2 3" key="1">
    <citation type="journal article" date="2024" name="Nat. Commun.">
        <title>Phylogenomics reveals the evolutionary origins of lichenization in chlorophyte algae.</title>
        <authorList>
            <person name="Puginier C."/>
            <person name="Libourel C."/>
            <person name="Otte J."/>
            <person name="Skaloud P."/>
            <person name="Haon M."/>
            <person name="Grisel S."/>
            <person name="Petersen M."/>
            <person name="Berrin J.G."/>
            <person name="Delaux P.M."/>
            <person name="Dal Grande F."/>
            <person name="Keller J."/>
        </authorList>
    </citation>
    <scope>NUCLEOTIDE SEQUENCE [LARGE SCALE GENOMIC DNA]</scope>
    <source>
        <strain evidence="2 3">SAG 2043</strain>
    </source>
</reference>
<sequence length="390" mass="45134">MVHPLDVESQNGQGHTVDCASKVHSPAAGSDYEHEWEHAIFQDRKHHPHLRKHASLDGFLWHHDRPRFITKAEGVDEKSRAFSWEARRHRKQRRQLHQPKHPKQTSWLHWFRFLKFWLYLREPQTAVSWLQGFFFFWGGMLFIASSIGPIIRSVDEGPHTRWSAWAWTAGYCSISGTDFFFLPGVYMTLVEAGNSDYKLRLHRWAKAGRPGSRPAYRWFFPFKADNLISWVSWLMLIGKLFFSTAFTLYALDPTIPINMTVVEQRVFIWAFGTFGSLCFCVFGLVQCWESSHSLWKGLVPLPSNCNKLGFWASASGFYGGVGFMIGSIWFLVIFDKEVSWGQNVVANCVGYLNGSFWFTLNGLLMWFEISDRPPPDDETTLSEDSSRLQT</sequence>
<protein>
    <recommendedName>
        <fullName evidence="4">Integral membrane protein</fullName>
    </recommendedName>
</protein>